<dbReference type="InterPro" id="IPR014748">
    <property type="entry name" value="Enoyl-CoA_hydra_C"/>
</dbReference>
<dbReference type="InterPro" id="IPR001753">
    <property type="entry name" value="Enoyl-CoA_hydra/iso"/>
</dbReference>
<reference evidence="3 4" key="1">
    <citation type="submission" date="2019-04" db="EMBL/GenBank/DDBJ databases">
        <title>Phreatobacter aquaticus sp. nov.</title>
        <authorList>
            <person name="Choi A."/>
        </authorList>
    </citation>
    <scope>NUCLEOTIDE SEQUENCE [LARGE SCALE GENOMIC DNA]</scope>
    <source>
        <strain evidence="3 4">KCTC 52518</strain>
    </source>
</reference>
<organism evidence="3 4">
    <name type="scientific">Phreatobacter stygius</name>
    <dbReference type="NCBI Taxonomy" id="1940610"/>
    <lineage>
        <taxon>Bacteria</taxon>
        <taxon>Pseudomonadati</taxon>
        <taxon>Pseudomonadota</taxon>
        <taxon>Alphaproteobacteria</taxon>
        <taxon>Hyphomicrobiales</taxon>
        <taxon>Phreatobacteraceae</taxon>
        <taxon>Phreatobacter</taxon>
    </lineage>
</organism>
<name>A0A4D7B5V6_9HYPH</name>
<dbReference type="SUPFAM" id="SSF52096">
    <property type="entry name" value="ClpP/crotonase"/>
    <property type="match status" value="1"/>
</dbReference>
<accession>A0A4D7B5V6</accession>
<evidence type="ECO:0000256" key="1">
    <source>
        <dbReference type="ARBA" id="ARBA00005254"/>
    </source>
</evidence>
<dbReference type="FunFam" id="1.10.12.10:FF:000001">
    <property type="entry name" value="Probable enoyl-CoA hydratase, mitochondrial"/>
    <property type="match status" value="1"/>
</dbReference>
<dbReference type="OrthoDB" id="9807606at2"/>
<proteinExistence type="inferred from homology"/>
<comment type="similarity">
    <text evidence="1">Belongs to the enoyl-CoA hydratase/isomerase family.</text>
</comment>
<protein>
    <submittedName>
        <fullName evidence="3">Enoyl-CoA hydratase</fullName>
        <ecNumber evidence="3">4.2.1.17</ecNumber>
    </submittedName>
</protein>
<dbReference type="CDD" id="cd06558">
    <property type="entry name" value="crotonase-like"/>
    <property type="match status" value="1"/>
</dbReference>
<dbReference type="GO" id="GO:0004300">
    <property type="term" value="F:enoyl-CoA hydratase activity"/>
    <property type="evidence" value="ECO:0007669"/>
    <property type="project" value="UniProtKB-EC"/>
</dbReference>
<dbReference type="EC" id="4.2.1.17" evidence="3"/>
<dbReference type="KEGG" id="pstg:E8M01_17835"/>
<dbReference type="PANTHER" id="PTHR11941:SF54">
    <property type="entry name" value="ENOYL-COA HYDRATASE, MITOCHONDRIAL"/>
    <property type="match status" value="1"/>
</dbReference>
<keyword evidence="4" id="KW-1185">Reference proteome</keyword>
<dbReference type="AlphaFoldDB" id="A0A4D7B5V6"/>
<dbReference type="GO" id="GO:0006635">
    <property type="term" value="P:fatty acid beta-oxidation"/>
    <property type="evidence" value="ECO:0007669"/>
    <property type="project" value="TreeGrafter"/>
</dbReference>
<evidence type="ECO:0000313" key="4">
    <source>
        <dbReference type="Proteomes" id="UP000298781"/>
    </source>
</evidence>
<dbReference type="EMBL" id="CP039690">
    <property type="protein sequence ID" value="QCI69289.1"/>
    <property type="molecule type" value="Genomic_DNA"/>
</dbReference>
<dbReference type="Gene3D" id="3.90.226.10">
    <property type="entry name" value="2-enoyl-CoA Hydratase, Chain A, domain 1"/>
    <property type="match status" value="1"/>
</dbReference>
<dbReference type="Proteomes" id="UP000298781">
    <property type="component" value="Chromosome"/>
</dbReference>
<dbReference type="InterPro" id="IPR029045">
    <property type="entry name" value="ClpP/crotonase-like_dom_sf"/>
</dbReference>
<evidence type="ECO:0000256" key="2">
    <source>
        <dbReference type="ARBA" id="ARBA00023239"/>
    </source>
</evidence>
<dbReference type="FunFam" id="3.90.226.10:FF:000009">
    <property type="entry name" value="Carnitinyl-CoA dehydratase"/>
    <property type="match status" value="1"/>
</dbReference>
<evidence type="ECO:0000313" key="3">
    <source>
        <dbReference type="EMBL" id="QCI69289.1"/>
    </source>
</evidence>
<keyword evidence="2 3" id="KW-0456">Lyase</keyword>
<sequence length="262" mass="28256">MEFETLRLSEPQEHVVVVQLHRPDRSNALNTQMGRDLVRCFEDVALDPADIRCLVLTGAGDKAFCAGGDLKERKGMTDEAWTRQHVIFERMVRAILDCPVPVIGAVNGAAYGGGCEITAACDFLYAAETARFALTEVTLGIMPGAGGTQTLARALGERRAKELILTGRPFSAAEAAGWGLVNQVVPAAGLMDAALATAAVIARNAPISVRQAKQSIHRGLQLSLRDGLAFEIEAYNRMVPTEDRHEGVLAFNEKRSPAFKGR</sequence>
<dbReference type="Pfam" id="PF00378">
    <property type="entry name" value="ECH_1"/>
    <property type="match status" value="1"/>
</dbReference>
<dbReference type="Gene3D" id="1.10.12.10">
    <property type="entry name" value="Lyase 2-enoyl-coa Hydratase, Chain A, domain 2"/>
    <property type="match status" value="1"/>
</dbReference>
<gene>
    <name evidence="3" type="ORF">E8M01_17835</name>
</gene>
<dbReference type="PANTHER" id="PTHR11941">
    <property type="entry name" value="ENOYL-COA HYDRATASE-RELATED"/>
    <property type="match status" value="1"/>
</dbReference>